<protein>
    <submittedName>
        <fullName evidence="2">Uncharacterized protein</fullName>
    </submittedName>
</protein>
<dbReference type="AlphaFoldDB" id="A0A8S0TSF9"/>
<feature type="compositionally biased region" description="Basic and acidic residues" evidence="1">
    <location>
        <begin position="1"/>
        <end position="12"/>
    </location>
</feature>
<feature type="region of interest" description="Disordered" evidence="1">
    <location>
        <begin position="1"/>
        <end position="27"/>
    </location>
</feature>
<sequence length="83" mass="9490">MATVRNLHEHDCAPAPQRGAHQGRQGVSRALHLRDGQPERLLRHDARQVSIGPRHIPRHLTQLCTRPRVESKRTNKFLPLKIA</sequence>
<reference evidence="2 3" key="1">
    <citation type="submission" date="2019-12" db="EMBL/GenBank/DDBJ databases">
        <authorList>
            <person name="Alioto T."/>
            <person name="Alioto T."/>
            <person name="Gomez Garrido J."/>
        </authorList>
    </citation>
    <scope>NUCLEOTIDE SEQUENCE [LARGE SCALE GENOMIC DNA]</scope>
</reference>
<evidence type="ECO:0000313" key="3">
    <source>
        <dbReference type="Proteomes" id="UP000594638"/>
    </source>
</evidence>
<name>A0A8S0TSF9_OLEEU</name>
<dbReference type="EMBL" id="CACTIH010007260">
    <property type="protein sequence ID" value="CAA3006489.1"/>
    <property type="molecule type" value="Genomic_DNA"/>
</dbReference>
<proteinExistence type="predicted"/>
<evidence type="ECO:0000256" key="1">
    <source>
        <dbReference type="SAM" id="MobiDB-lite"/>
    </source>
</evidence>
<gene>
    <name evidence="2" type="ORF">OLEA9_A104821</name>
</gene>
<accession>A0A8S0TSF9</accession>
<evidence type="ECO:0000313" key="2">
    <source>
        <dbReference type="EMBL" id="CAA3006489.1"/>
    </source>
</evidence>
<comment type="caution">
    <text evidence="2">The sequence shown here is derived from an EMBL/GenBank/DDBJ whole genome shotgun (WGS) entry which is preliminary data.</text>
</comment>
<organism evidence="2 3">
    <name type="scientific">Olea europaea subsp. europaea</name>
    <dbReference type="NCBI Taxonomy" id="158383"/>
    <lineage>
        <taxon>Eukaryota</taxon>
        <taxon>Viridiplantae</taxon>
        <taxon>Streptophyta</taxon>
        <taxon>Embryophyta</taxon>
        <taxon>Tracheophyta</taxon>
        <taxon>Spermatophyta</taxon>
        <taxon>Magnoliopsida</taxon>
        <taxon>eudicotyledons</taxon>
        <taxon>Gunneridae</taxon>
        <taxon>Pentapetalae</taxon>
        <taxon>asterids</taxon>
        <taxon>lamiids</taxon>
        <taxon>Lamiales</taxon>
        <taxon>Oleaceae</taxon>
        <taxon>Oleeae</taxon>
        <taxon>Olea</taxon>
    </lineage>
</organism>
<dbReference type="Gramene" id="OE9A104821T1">
    <property type="protein sequence ID" value="OE9A104821C1"/>
    <property type="gene ID" value="OE9A104821"/>
</dbReference>
<dbReference type="Proteomes" id="UP000594638">
    <property type="component" value="Unassembled WGS sequence"/>
</dbReference>
<keyword evidence="3" id="KW-1185">Reference proteome</keyword>